<dbReference type="SUPFAM" id="SSF48371">
    <property type="entry name" value="ARM repeat"/>
    <property type="match status" value="1"/>
</dbReference>
<evidence type="ECO:0000259" key="4">
    <source>
        <dbReference type="Pfam" id="PF21044"/>
    </source>
</evidence>
<dbReference type="GO" id="GO:0016301">
    <property type="term" value="F:kinase activity"/>
    <property type="evidence" value="ECO:0007669"/>
    <property type="project" value="InterPro"/>
</dbReference>
<protein>
    <recommendedName>
        <fullName evidence="6">Glycerol kinase</fullName>
    </recommendedName>
</protein>
<evidence type="ECO:0000256" key="2">
    <source>
        <dbReference type="SAM" id="MobiDB-lite"/>
    </source>
</evidence>
<dbReference type="PANTHER" id="PTHR23161:SF2">
    <property type="entry name" value="PROTEIN CIP2A"/>
    <property type="match status" value="1"/>
</dbReference>
<dbReference type="InterPro" id="IPR043129">
    <property type="entry name" value="ATPase_NBD"/>
</dbReference>
<proteinExistence type="predicted"/>
<feature type="domain" description="Carbohydrate kinase FGGY N-terminal" evidence="3">
    <location>
        <begin position="758"/>
        <end position="855"/>
    </location>
</feature>
<feature type="domain" description="CIP2A N-terminal" evidence="4">
    <location>
        <begin position="96"/>
        <end position="241"/>
    </location>
</feature>
<dbReference type="PANTHER" id="PTHR23161">
    <property type="entry name" value="PROTEIN CIP2A"/>
    <property type="match status" value="1"/>
</dbReference>
<dbReference type="GO" id="GO:0005975">
    <property type="term" value="P:carbohydrate metabolic process"/>
    <property type="evidence" value="ECO:0007669"/>
    <property type="project" value="InterPro"/>
</dbReference>
<dbReference type="Gene3D" id="1.25.10.10">
    <property type="entry name" value="Leucine-rich Repeat Variant"/>
    <property type="match status" value="1"/>
</dbReference>
<accession>A0A7R9AV11</accession>
<evidence type="ECO:0008006" key="6">
    <source>
        <dbReference type="Google" id="ProtNLM"/>
    </source>
</evidence>
<sequence length="1062" mass="118548">MICKNMCLAAVTSDNQNLDRVALVAAHPSYTRMYHYYPYCYYPRYPGGMYMKPEDGNMYTTLEPTLSSNPNVFFQRGGVHPGVTSDLSIFDPGSSIAAEFYVSLHELMAGLELRSGLMWSAISTLHNACRNPSARVALIHTYKYTPILTKLLGSHLIQQKRLRVLQLIQELTYGIRISWQEAHSPQLITTLMQWIEGNEKDVVGLALGVLVNLCYKNLPTVYTLLRSVDSKQFLRTILKLQDGHINARVQGNAFKSLDVYHLKHVVDLFLDVQTNTHSRSVLLKYEKYVGDTSRLLELVNSSSEPECVSVLFEFLESLVMLQVPGLSSIYPDIVKEAMNWIPTNMACTKSLQLICTIAMVTRKEACGSQEALWLRVLEQLDHGLSRLLLILDTGGDENFPMDADTRTHLTSLIQLLQEMSKTSSLKQKILDAVSSQVIQKVFQPLLCTEVKSGDNFFQSEATALYVHSLDLMSDLASHDAQWLNLYSGLLQYKQVQMVLAVALYTGSEIIKKKVLFLTSTVGFPSESINTLAKSLCDLEPLVLIPSSGSSKSTTVFGEYNSASAHDMTPLFSLAQEGCLDQFIAKLQEMAENNKISDISTSHVMELYEYKLASMSHSERALQSSLEAANTNSTHLQHRLAQLTAEISRIKQLLFHTQQCLEGLHEEKAKLLQHINDLQVAADEAYKKNKQEDKNKQLVIGNLTATIESLCKNLDEKKEELMESQLRDLIWRREVPLKCKEVLYRAYFVPIVTYVVETWTVDVTMRLVWALQHVESLKEAASQGQAMFGTVDTWLLYRLTAGRLHVTDVSNASATGMYDPFIMDWGSWALKLFNIPGDMLPKVCDTAAKFGVVDPGILGTALAIRCSTHFHQTSPAYADLALQMADQAASLFGSCCFQEGDVKVTMGTGTFINLNTGKTPHASVAGLYPLVGWRYKDEIVYVAEGASNDTGSLVKWAQQGSVQSTALSTPPTTSHKMPAWLLRVQHEPLPTTVSVECEHWLPAARLGHLYVAKRGLICAEGKWKISFNTPYRDSGPHASAGIRTPTSRPAIRKPKQGLEPYLR</sequence>
<organism evidence="5">
    <name type="scientific">Timema shepardi</name>
    <name type="common">Walking stick</name>
    <dbReference type="NCBI Taxonomy" id="629360"/>
    <lineage>
        <taxon>Eukaryota</taxon>
        <taxon>Metazoa</taxon>
        <taxon>Ecdysozoa</taxon>
        <taxon>Arthropoda</taxon>
        <taxon>Hexapoda</taxon>
        <taxon>Insecta</taxon>
        <taxon>Pterygota</taxon>
        <taxon>Neoptera</taxon>
        <taxon>Polyneoptera</taxon>
        <taxon>Phasmatodea</taxon>
        <taxon>Timematodea</taxon>
        <taxon>Timematoidea</taxon>
        <taxon>Timematidae</taxon>
        <taxon>Timema</taxon>
    </lineage>
</organism>
<dbReference type="Pfam" id="PF21044">
    <property type="entry name" value="CIP2A_N"/>
    <property type="match status" value="1"/>
</dbReference>
<name>A0A7R9AV11_TIMSH</name>
<evidence type="ECO:0000259" key="3">
    <source>
        <dbReference type="Pfam" id="PF00370"/>
    </source>
</evidence>
<reference evidence="5" key="1">
    <citation type="submission" date="2020-11" db="EMBL/GenBank/DDBJ databases">
        <authorList>
            <person name="Tran Van P."/>
        </authorList>
    </citation>
    <scope>NUCLEOTIDE SEQUENCE</scope>
</reference>
<dbReference type="InterPro" id="IPR011989">
    <property type="entry name" value="ARM-like"/>
</dbReference>
<feature type="region of interest" description="Disordered" evidence="2">
    <location>
        <begin position="1033"/>
        <end position="1062"/>
    </location>
</feature>
<dbReference type="InterPro" id="IPR042510">
    <property type="entry name" value="CIP2A"/>
</dbReference>
<dbReference type="InterPro" id="IPR048701">
    <property type="entry name" value="CIP2A_N"/>
</dbReference>
<dbReference type="Gene3D" id="3.30.420.40">
    <property type="match status" value="2"/>
</dbReference>
<keyword evidence="1" id="KW-0175">Coiled coil</keyword>
<evidence type="ECO:0000256" key="1">
    <source>
        <dbReference type="SAM" id="Coils"/>
    </source>
</evidence>
<dbReference type="InterPro" id="IPR018484">
    <property type="entry name" value="FGGY_N"/>
</dbReference>
<evidence type="ECO:0000313" key="5">
    <source>
        <dbReference type="EMBL" id="CAD7261125.1"/>
    </source>
</evidence>
<dbReference type="SUPFAM" id="SSF53067">
    <property type="entry name" value="Actin-like ATPase domain"/>
    <property type="match status" value="2"/>
</dbReference>
<dbReference type="Pfam" id="PF00370">
    <property type="entry name" value="FGGY_N"/>
    <property type="match status" value="1"/>
</dbReference>
<feature type="coiled-coil region" evidence="1">
    <location>
        <begin position="625"/>
        <end position="726"/>
    </location>
</feature>
<dbReference type="EMBL" id="OC002019">
    <property type="protein sequence ID" value="CAD7261125.1"/>
    <property type="molecule type" value="Genomic_DNA"/>
</dbReference>
<gene>
    <name evidence="5" type="ORF">TSIB3V08_LOCUS5273</name>
</gene>
<dbReference type="AlphaFoldDB" id="A0A7R9AV11"/>
<dbReference type="InterPro" id="IPR016024">
    <property type="entry name" value="ARM-type_fold"/>
</dbReference>